<protein>
    <submittedName>
        <fullName evidence="1">Uncharacterized protein</fullName>
    </submittedName>
</protein>
<proteinExistence type="predicted"/>
<evidence type="ECO:0000313" key="1">
    <source>
        <dbReference type="EMBL" id="KKM85861.1"/>
    </source>
</evidence>
<reference evidence="1" key="1">
    <citation type="journal article" date="2015" name="Nature">
        <title>Complex archaea that bridge the gap between prokaryotes and eukaryotes.</title>
        <authorList>
            <person name="Spang A."/>
            <person name="Saw J.H."/>
            <person name="Jorgensen S.L."/>
            <person name="Zaremba-Niedzwiedzka K."/>
            <person name="Martijn J."/>
            <person name="Lind A.E."/>
            <person name="van Eijk R."/>
            <person name="Schleper C."/>
            <person name="Guy L."/>
            <person name="Ettema T.J."/>
        </authorList>
    </citation>
    <scope>NUCLEOTIDE SEQUENCE</scope>
</reference>
<organism evidence="1">
    <name type="scientific">marine sediment metagenome</name>
    <dbReference type="NCBI Taxonomy" id="412755"/>
    <lineage>
        <taxon>unclassified sequences</taxon>
        <taxon>metagenomes</taxon>
        <taxon>ecological metagenomes</taxon>
    </lineage>
</organism>
<name>A0A0F9LF79_9ZZZZ</name>
<gene>
    <name evidence="1" type="ORF">LCGC14_1284830</name>
</gene>
<dbReference type="EMBL" id="LAZR01007343">
    <property type="protein sequence ID" value="KKM85861.1"/>
    <property type="molecule type" value="Genomic_DNA"/>
</dbReference>
<dbReference type="AlphaFoldDB" id="A0A0F9LF79"/>
<accession>A0A0F9LF79</accession>
<sequence length="34" mass="3462">MVNAAMGLFRTIELCVAMAEAGGLGVNSHTNVSP</sequence>
<comment type="caution">
    <text evidence="1">The sequence shown here is derived from an EMBL/GenBank/DDBJ whole genome shotgun (WGS) entry which is preliminary data.</text>
</comment>